<evidence type="ECO:0000313" key="3">
    <source>
        <dbReference type="Proteomes" id="UP001153636"/>
    </source>
</evidence>
<accession>A0A9P0CD73</accession>
<protein>
    <submittedName>
        <fullName evidence="2">Uncharacterized protein</fullName>
    </submittedName>
</protein>
<dbReference type="Proteomes" id="UP001153636">
    <property type="component" value="Chromosome 11"/>
</dbReference>
<reference evidence="2" key="1">
    <citation type="submission" date="2022-01" db="EMBL/GenBank/DDBJ databases">
        <authorList>
            <person name="King R."/>
        </authorList>
    </citation>
    <scope>NUCLEOTIDE SEQUENCE</scope>
</reference>
<evidence type="ECO:0000256" key="1">
    <source>
        <dbReference type="SAM" id="SignalP"/>
    </source>
</evidence>
<dbReference type="AlphaFoldDB" id="A0A9P0CD73"/>
<feature type="chain" id="PRO_5040181611" evidence="1">
    <location>
        <begin position="20"/>
        <end position="239"/>
    </location>
</feature>
<gene>
    <name evidence="2" type="ORF">PSYICH_LOCUS2537</name>
</gene>
<name>A0A9P0CD73_9CUCU</name>
<feature type="signal peptide" evidence="1">
    <location>
        <begin position="1"/>
        <end position="19"/>
    </location>
</feature>
<keyword evidence="1" id="KW-0732">Signal</keyword>
<dbReference type="EMBL" id="OV651823">
    <property type="protein sequence ID" value="CAH1101382.1"/>
    <property type="molecule type" value="Genomic_DNA"/>
</dbReference>
<keyword evidence="3" id="KW-1185">Reference proteome</keyword>
<evidence type="ECO:0000313" key="2">
    <source>
        <dbReference type="EMBL" id="CAH1101382.1"/>
    </source>
</evidence>
<organism evidence="2 3">
    <name type="scientific">Psylliodes chrysocephalus</name>
    <dbReference type="NCBI Taxonomy" id="3402493"/>
    <lineage>
        <taxon>Eukaryota</taxon>
        <taxon>Metazoa</taxon>
        <taxon>Ecdysozoa</taxon>
        <taxon>Arthropoda</taxon>
        <taxon>Hexapoda</taxon>
        <taxon>Insecta</taxon>
        <taxon>Pterygota</taxon>
        <taxon>Neoptera</taxon>
        <taxon>Endopterygota</taxon>
        <taxon>Coleoptera</taxon>
        <taxon>Polyphaga</taxon>
        <taxon>Cucujiformia</taxon>
        <taxon>Chrysomeloidea</taxon>
        <taxon>Chrysomelidae</taxon>
        <taxon>Galerucinae</taxon>
        <taxon>Alticini</taxon>
        <taxon>Psylliodes</taxon>
    </lineage>
</organism>
<dbReference type="OrthoDB" id="6760427at2759"/>
<sequence length="239" mass="26548">MNKYVFLAVFLCALASTNAKPSHDKEEGSDSPSATGESEFKKIAEQVNERYNTTVLLDIGELINKVDEKCPNLEKQMDNVAEEIHNCIDDIELGNDTLCHAVQENFVTCFKPVAVLINSCMPEESKDLPFMLGKMVQGLITQACHSTVEEILEIFNPCIYEADTDTLPACEEVETVVNEHKSKLPSKSLICHTLPKERNCAKSMVEGTCKNPITKNTVIKFHDAVEHAIKEDCDALNKA</sequence>
<proteinExistence type="predicted"/>